<dbReference type="InterPro" id="IPR036457">
    <property type="entry name" value="PPM-type-like_dom_sf"/>
</dbReference>
<keyword evidence="6" id="KW-1185">Reference proteome</keyword>
<dbReference type="InterPro" id="IPR000700">
    <property type="entry name" value="PAS-assoc_C"/>
</dbReference>
<dbReference type="PANTHER" id="PTHR43156">
    <property type="entry name" value="STAGE II SPORULATION PROTEIN E-RELATED"/>
    <property type="match status" value="1"/>
</dbReference>
<dbReference type="SUPFAM" id="SSF55785">
    <property type="entry name" value="PYP-like sensor domain (PAS domain)"/>
    <property type="match status" value="2"/>
</dbReference>
<evidence type="ECO:0000256" key="2">
    <source>
        <dbReference type="SAM" id="MobiDB-lite"/>
    </source>
</evidence>
<dbReference type="InterPro" id="IPR029016">
    <property type="entry name" value="GAF-like_dom_sf"/>
</dbReference>
<dbReference type="Pfam" id="PF08448">
    <property type="entry name" value="PAS_4"/>
    <property type="match status" value="1"/>
</dbReference>
<dbReference type="PANTHER" id="PTHR43156:SF2">
    <property type="entry name" value="STAGE II SPORULATION PROTEIN E"/>
    <property type="match status" value="1"/>
</dbReference>
<reference evidence="5" key="1">
    <citation type="submission" date="2023-04" db="EMBL/GenBank/DDBJ databases">
        <title>Genomic diversity of scab-causing Streptomyces spp. in the province of Quebec, Canada.</title>
        <authorList>
            <person name="Biessy A."/>
            <person name="Cadieux M."/>
            <person name="Ciotola M."/>
            <person name="Filion M."/>
        </authorList>
    </citation>
    <scope>NUCLEOTIDE SEQUENCE</scope>
    <source>
        <strain evidence="5">B21-115</strain>
    </source>
</reference>
<dbReference type="SMART" id="SM00331">
    <property type="entry name" value="PP2C_SIG"/>
    <property type="match status" value="1"/>
</dbReference>
<dbReference type="InterPro" id="IPR003018">
    <property type="entry name" value="GAF"/>
</dbReference>
<dbReference type="InterPro" id="IPR001932">
    <property type="entry name" value="PPM-type_phosphatase-like_dom"/>
</dbReference>
<dbReference type="SMART" id="SM00065">
    <property type="entry name" value="GAF"/>
    <property type="match status" value="1"/>
</dbReference>
<dbReference type="GeneID" id="96268449"/>
<dbReference type="Pfam" id="PF13426">
    <property type="entry name" value="PAS_9"/>
    <property type="match status" value="1"/>
</dbReference>
<dbReference type="Pfam" id="PF13185">
    <property type="entry name" value="GAF_2"/>
    <property type="match status" value="1"/>
</dbReference>
<sequence length="817" mass="88047">MEQRWTRSAEHPDLPADAFGDGGSARAVVDGRGIVTGWNEGARQLLGYPPDDIVGTPAARLLDEELPSETLHEIQALWRWSGRVRLRHRDGHPVEAGLLVHRRAMTDTGRDRLVICSLAGAATPQDKALEEWMHKQSPSCATIVFDTRLRVRGASNFAENALGLTETEMRGLRFSECDLHSEVARLERAVRLALESQEPQHVETYAKTPGESREHAWSHVAYPVRDEGGAVCGMALASHDITEQYWARKRLQLLNDATARISSSLDVARTAQELAEVAVPEFADFATVDLLPDPAPGPVPASARPGAVRLRRVAHQSVLPGTPEAVVPLGEVDVYAADSPTAECLATGRAVLHAKFDPSDIDWSVGHPRREAAVRALRMHSVMAVPLRARGTTFGIAVFVRHQRQESFSEDDLLLAEEITGRAAVFIDNARRYTHERDMAAALQQTLLPQQLPRQQAVEVASRYLPASALAGVGGDWFDVIELSSARVALVVGDVVGHGIQAAAAMGRLRTAVRTLADVDLAPDELLTRLDDLVIRLAAEAGTGSMSQTDPAVETAGGFGATCLYAVYDPVSRTCVLASAGHPLPALIRGHTVDLLEAPVGPPLGLGGLPFEATSIALPEGSILALYTDGLIGSRHLDIDQGLARLRKALGRPAADLDVLCDTVIGALPPEDRADDIALLLARTHALDARHVAAWDLPADPAIVAQARQLVAAQLAAWALTEASFVTEVVVSELVTNAIRHAAPPIKLRLIYDHHLICEVSDASNTAPHLRRAHTYDEGGRGLLLVAQMTRRWGTRHADGGKTIWAEQILDVPQPGI</sequence>
<dbReference type="CDD" id="cd00130">
    <property type="entry name" value="PAS"/>
    <property type="match status" value="1"/>
</dbReference>
<feature type="domain" description="PAS" evidence="3">
    <location>
        <begin position="28"/>
        <end position="55"/>
    </location>
</feature>
<dbReference type="EMBL" id="JARULZ010000003">
    <property type="protein sequence ID" value="MEH0639615.1"/>
    <property type="molecule type" value="Genomic_DNA"/>
</dbReference>
<proteinExistence type="predicted"/>
<dbReference type="SUPFAM" id="SSF81606">
    <property type="entry name" value="PP2C-like"/>
    <property type="match status" value="1"/>
</dbReference>
<feature type="region of interest" description="Disordered" evidence="2">
    <location>
        <begin position="1"/>
        <end position="22"/>
    </location>
</feature>
<organism evidence="5 6">
    <name type="scientific">Streptomyces bottropensis</name>
    <dbReference type="NCBI Taxonomy" id="42235"/>
    <lineage>
        <taxon>Bacteria</taxon>
        <taxon>Bacillati</taxon>
        <taxon>Actinomycetota</taxon>
        <taxon>Actinomycetes</taxon>
        <taxon>Kitasatosporales</taxon>
        <taxon>Streptomycetaceae</taxon>
        <taxon>Streptomyces</taxon>
    </lineage>
</organism>
<evidence type="ECO:0000256" key="1">
    <source>
        <dbReference type="ARBA" id="ARBA00022801"/>
    </source>
</evidence>
<evidence type="ECO:0000313" key="5">
    <source>
        <dbReference type="EMBL" id="MEH0639615.1"/>
    </source>
</evidence>
<dbReference type="Gene3D" id="3.30.450.40">
    <property type="match status" value="1"/>
</dbReference>
<dbReference type="InterPro" id="IPR052016">
    <property type="entry name" value="Bact_Sigma-Reg"/>
</dbReference>
<name>A0ABU8B110_9ACTN</name>
<keyword evidence="1" id="KW-0378">Hydrolase</keyword>
<dbReference type="InterPro" id="IPR003594">
    <property type="entry name" value="HATPase_dom"/>
</dbReference>
<dbReference type="InterPro" id="IPR036890">
    <property type="entry name" value="HATPase_C_sf"/>
</dbReference>
<dbReference type="CDD" id="cd16936">
    <property type="entry name" value="HATPase_RsbW-like"/>
    <property type="match status" value="1"/>
</dbReference>
<evidence type="ECO:0000259" key="4">
    <source>
        <dbReference type="PROSITE" id="PS50113"/>
    </source>
</evidence>
<dbReference type="RefSeq" id="WP_005476162.1">
    <property type="nucleotide sequence ID" value="NZ_JARULZ010000003.1"/>
</dbReference>
<dbReference type="Gene3D" id="3.60.40.10">
    <property type="entry name" value="PPM-type phosphatase domain"/>
    <property type="match status" value="1"/>
</dbReference>
<dbReference type="InterPro" id="IPR013656">
    <property type="entry name" value="PAS_4"/>
</dbReference>
<dbReference type="PROSITE" id="PS50112">
    <property type="entry name" value="PAS"/>
    <property type="match status" value="1"/>
</dbReference>
<dbReference type="Gene3D" id="3.30.450.20">
    <property type="entry name" value="PAS domain"/>
    <property type="match status" value="2"/>
</dbReference>
<dbReference type="Proteomes" id="UP001310290">
    <property type="component" value="Unassembled WGS sequence"/>
</dbReference>
<feature type="compositionally biased region" description="Basic and acidic residues" evidence="2">
    <location>
        <begin position="1"/>
        <end position="14"/>
    </location>
</feature>
<dbReference type="Pfam" id="PF13581">
    <property type="entry name" value="HATPase_c_2"/>
    <property type="match status" value="1"/>
</dbReference>
<dbReference type="SUPFAM" id="SSF55874">
    <property type="entry name" value="ATPase domain of HSP90 chaperone/DNA topoisomerase II/histidine kinase"/>
    <property type="match status" value="1"/>
</dbReference>
<gene>
    <name evidence="5" type="ORF">QBA35_41505</name>
</gene>
<comment type="caution">
    <text evidence="5">The sequence shown here is derived from an EMBL/GenBank/DDBJ whole genome shotgun (WGS) entry which is preliminary data.</text>
</comment>
<dbReference type="PROSITE" id="PS50113">
    <property type="entry name" value="PAC"/>
    <property type="match status" value="1"/>
</dbReference>
<dbReference type="InterPro" id="IPR035965">
    <property type="entry name" value="PAS-like_dom_sf"/>
</dbReference>
<dbReference type="SMART" id="SM00091">
    <property type="entry name" value="PAS"/>
    <property type="match status" value="1"/>
</dbReference>
<dbReference type="Gene3D" id="3.30.565.10">
    <property type="entry name" value="Histidine kinase-like ATPase, C-terminal domain"/>
    <property type="match status" value="1"/>
</dbReference>
<dbReference type="SUPFAM" id="SSF55781">
    <property type="entry name" value="GAF domain-like"/>
    <property type="match status" value="1"/>
</dbReference>
<dbReference type="Pfam" id="PF07228">
    <property type="entry name" value="SpoIIE"/>
    <property type="match status" value="1"/>
</dbReference>
<dbReference type="InterPro" id="IPR000014">
    <property type="entry name" value="PAS"/>
</dbReference>
<evidence type="ECO:0000313" key="6">
    <source>
        <dbReference type="Proteomes" id="UP001310290"/>
    </source>
</evidence>
<evidence type="ECO:0000259" key="3">
    <source>
        <dbReference type="PROSITE" id="PS50112"/>
    </source>
</evidence>
<accession>A0ABU8B110</accession>
<feature type="domain" description="PAC" evidence="4">
    <location>
        <begin position="200"/>
        <end position="253"/>
    </location>
</feature>
<protein>
    <submittedName>
        <fullName evidence="5">SpoIIE family protein phosphatase</fullName>
    </submittedName>
</protein>